<evidence type="ECO:0000256" key="1">
    <source>
        <dbReference type="ARBA" id="ARBA00004123"/>
    </source>
</evidence>
<feature type="region of interest" description="Disordered" evidence="7">
    <location>
        <begin position="1"/>
        <end position="174"/>
    </location>
</feature>
<dbReference type="Proteomes" id="UP000807306">
    <property type="component" value="Unassembled WGS sequence"/>
</dbReference>
<dbReference type="GO" id="GO:0000076">
    <property type="term" value="P:DNA replication checkpoint signaling"/>
    <property type="evidence" value="ECO:0007669"/>
    <property type="project" value="UniProtKB-UniRule"/>
</dbReference>
<comment type="caution">
    <text evidence="9">The sequence shown here is derived from an EMBL/GenBank/DDBJ whole genome shotgun (WGS) entry which is preliminary data.</text>
</comment>
<feature type="domain" description="Chromosome segregation in meiosis protein 3" evidence="8">
    <location>
        <begin position="172"/>
        <end position="252"/>
    </location>
</feature>
<dbReference type="GO" id="GO:0006974">
    <property type="term" value="P:DNA damage response"/>
    <property type="evidence" value="ECO:0007669"/>
    <property type="project" value="UniProtKB-KW"/>
</dbReference>
<comment type="similarity">
    <text evidence="2 6">Belongs to the CSM3 family.</text>
</comment>
<dbReference type="InterPro" id="IPR040038">
    <property type="entry name" value="TIPIN/Csm3/Swi3"/>
</dbReference>
<feature type="compositionally biased region" description="Acidic residues" evidence="7">
    <location>
        <begin position="85"/>
        <end position="98"/>
    </location>
</feature>
<reference evidence="9" key="1">
    <citation type="submission" date="2020-11" db="EMBL/GenBank/DDBJ databases">
        <authorList>
            <consortium name="DOE Joint Genome Institute"/>
            <person name="Ahrendt S."/>
            <person name="Riley R."/>
            <person name="Andreopoulos W."/>
            <person name="Labutti K."/>
            <person name="Pangilinan J."/>
            <person name="Ruiz-Duenas F.J."/>
            <person name="Barrasa J.M."/>
            <person name="Sanchez-Garcia M."/>
            <person name="Camarero S."/>
            <person name="Miyauchi S."/>
            <person name="Serrano A."/>
            <person name="Linde D."/>
            <person name="Babiker R."/>
            <person name="Drula E."/>
            <person name="Ayuso-Fernandez I."/>
            <person name="Pacheco R."/>
            <person name="Padilla G."/>
            <person name="Ferreira P."/>
            <person name="Barriuso J."/>
            <person name="Kellner H."/>
            <person name="Castanera R."/>
            <person name="Alfaro M."/>
            <person name="Ramirez L."/>
            <person name="Pisabarro A.G."/>
            <person name="Kuo A."/>
            <person name="Tritt A."/>
            <person name="Lipzen A."/>
            <person name="He G."/>
            <person name="Yan M."/>
            <person name="Ng V."/>
            <person name="Cullen D."/>
            <person name="Martin F."/>
            <person name="Rosso M.-N."/>
            <person name="Henrissat B."/>
            <person name="Hibbett D."/>
            <person name="Martinez A.T."/>
            <person name="Grigoriev I.V."/>
        </authorList>
    </citation>
    <scope>NUCLEOTIDE SEQUENCE</scope>
    <source>
        <strain evidence="9">CBS 506.95</strain>
    </source>
</reference>
<dbReference type="EMBL" id="MU157824">
    <property type="protein sequence ID" value="KAF9535300.1"/>
    <property type="molecule type" value="Genomic_DNA"/>
</dbReference>
<dbReference type="PANTHER" id="PTHR13220">
    <property type="entry name" value="TIMELESS INTERACTING-RELATED"/>
    <property type="match status" value="1"/>
</dbReference>
<evidence type="ECO:0000256" key="7">
    <source>
        <dbReference type="SAM" id="MobiDB-lite"/>
    </source>
</evidence>
<evidence type="ECO:0000256" key="5">
    <source>
        <dbReference type="ARBA" id="ARBA00023306"/>
    </source>
</evidence>
<evidence type="ECO:0000256" key="3">
    <source>
        <dbReference type="ARBA" id="ARBA00022763"/>
    </source>
</evidence>
<dbReference type="GO" id="GO:0031297">
    <property type="term" value="P:replication fork processing"/>
    <property type="evidence" value="ECO:0007669"/>
    <property type="project" value="UniProtKB-UniRule"/>
</dbReference>
<protein>
    <recommendedName>
        <fullName evidence="6">Chromosome segregation in meiosis protein</fullName>
    </recommendedName>
</protein>
<evidence type="ECO:0000313" key="9">
    <source>
        <dbReference type="EMBL" id="KAF9535300.1"/>
    </source>
</evidence>
<feature type="compositionally biased region" description="Low complexity" evidence="7">
    <location>
        <begin position="294"/>
        <end position="304"/>
    </location>
</feature>
<feature type="compositionally biased region" description="Basic and acidic residues" evidence="7">
    <location>
        <begin position="159"/>
        <end position="174"/>
    </location>
</feature>
<dbReference type="PANTHER" id="PTHR13220:SF11">
    <property type="entry name" value="TIMELESS-INTERACTING PROTEIN"/>
    <property type="match status" value="1"/>
</dbReference>
<evidence type="ECO:0000256" key="4">
    <source>
        <dbReference type="ARBA" id="ARBA00023242"/>
    </source>
</evidence>
<dbReference type="GO" id="GO:0003677">
    <property type="term" value="F:DNA binding"/>
    <property type="evidence" value="ECO:0007669"/>
    <property type="project" value="TreeGrafter"/>
</dbReference>
<organism evidence="9 10">
    <name type="scientific">Crepidotus variabilis</name>
    <dbReference type="NCBI Taxonomy" id="179855"/>
    <lineage>
        <taxon>Eukaryota</taxon>
        <taxon>Fungi</taxon>
        <taxon>Dikarya</taxon>
        <taxon>Basidiomycota</taxon>
        <taxon>Agaricomycotina</taxon>
        <taxon>Agaricomycetes</taxon>
        <taxon>Agaricomycetidae</taxon>
        <taxon>Agaricales</taxon>
        <taxon>Agaricineae</taxon>
        <taxon>Crepidotaceae</taxon>
        <taxon>Crepidotus</taxon>
    </lineage>
</organism>
<feature type="region of interest" description="Disordered" evidence="7">
    <location>
        <begin position="279"/>
        <end position="384"/>
    </location>
</feature>
<gene>
    <name evidence="9" type="ORF">CPB83DRAFT_841536</name>
</gene>
<evidence type="ECO:0000256" key="6">
    <source>
        <dbReference type="RuleBase" id="RU366049"/>
    </source>
</evidence>
<dbReference type="Pfam" id="PF07962">
    <property type="entry name" value="Swi3"/>
    <property type="match status" value="1"/>
</dbReference>
<comment type="function">
    <text evidence="6">Plays an important role in the control of DNA replication and the maintenance of replication fork stability.</text>
</comment>
<dbReference type="AlphaFoldDB" id="A0A9P6EUP9"/>
<dbReference type="GO" id="GO:0031298">
    <property type="term" value="C:replication fork protection complex"/>
    <property type="evidence" value="ECO:0007669"/>
    <property type="project" value="TreeGrafter"/>
</dbReference>
<evidence type="ECO:0000256" key="2">
    <source>
        <dbReference type="ARBA" id="ARBA00006075"/>
    </source>
</evidence>
<dbReference type="GO" id="GO:0043111">
    <property type="term" value="P:replication fork arrest"/>
    <property type="evidence" value="ECO:0007669"/>
    <property type="project" value="TreeGrafter"/>
</dbReference>
<sequence length="408" mass="45128">MDDSIWDAPLAQETPKRSAGDFSRAGDDGTPSRPTKRARQTLFLVNSDDDDSFDPSQAGPSSKSKSNRNSRAEPVDKPPPAQDLNIEELFADFDDDDMEISKPLPALVDEEELTRRAEAKYKRINKEKEASLHQIMPSSSPGRESDAGIGSKKGKRKEKGGEEKKARKRQAKLDENLLLGPSGFPQLVKMTKDFRIKGKGYEAADLDRLLKVYQYWTHQLYPKTTFSDTVERVEKLCHTRRMNVSLSVWRDQAHGKPIQLPEDDEEDGEEVDVIVDDGELRTSKTHDLPPSSPHRPSSRGSSPPTDAPDADEDDEEFWKSLDMGLPGGGAPMEEPLSDVPPAPPTSSGAPSDMDEDEDMWDIVNQIEQEASGPTGTGDVENSARASGFAAGALLNKPHPKDDWDDMYL</sequence>
<dbReference type="InterPro" id="IPR012923">
    <property type="entry name" value="Csm3"/>
</dbReference>
<evidence type="ECO:0000259" key="8">
    <source>
        <dbReference type="Pfam" id="PF07962"/>
    </source>
</evidence>
<name>A0A9P6EUP9_9AGAR</name>
<dbReference type="OrthoDB" id="437078at2759"/>
<feature type="compositionally biased region" description="Basic and acidic residues" evidence="7">
    <location>
        <begin position="14"/>
        <end position="27"/>
    </location>
</feature>
<keyword evidence="5 6" id="KW-0131">Cell cycle</keyword>
<keyword evidence="3 6" id="KW-0227">DNA damage</keyword>
<evidence type="ECO:0000313" key="10">
    <source>
        <dbReference type="Proteomes" id="UP000807306"/>
    </source>
</evidence>
<comment type="subcellular location">
    <subcellularLocation>
        <location evidence="1 6">Nucleus</location>
    </subcellularLocation>
</comment>
<proteinExistence type="inferred from homology"/>
<keyword evidence="4 6" id="KW-0539">Nucleus</keyword>
<accession>A0A9P6EUP9</accession>
<keyword evidence="10" id="KW-1185">Reference proteome</keyword>
<feature type="compositionally biased region" description="Basic and acidic residues" evidence="7">
    <location>
        <begin position="113"/>
        <end position="131"/>
    </location>
</feature>